<protein>
    <recommendedName>
        <fullName evidence="1">Alpha-L-glutamate ligase-related protein ATP-grasp domain-containing protein</fullName>
    </recommendedName>
</protein>
<reference evidence="2" key="1">
    <citation type="submission" date="2021-06" db="EMBL/GenBank/DDBJ databases">
        <title>Thalassococcus sp. CAU 1522 isolated from sea sand, Republic of Korea.</title>
        <authorList>
            <person name="Kim W."/>
        </authorList>
    </citation>
    <scope>NUCLEOTIDE SEQUENCE</scope>
    <source>
        <strain evidence="2">CAU 1522</strain>
    </source>
</reference>
<dbReference type="RefSeq" id="WP_217779580.1">
    <property type="nucleotide sequence ID" value="NZ_JAHRWL010000002.1"/>
</dbReference>
<name>A0ABS6NB73_9RHOB</name>
<evidence type="ECO:0000313" key="2">
    <source>
        <dbReference type="EMBL" id="MBV2361253.1"/>
    </source>
</evidence>
<feature type="domain" description="Alpha-L-glutamate ligase-related protein ATP-grasp" evidence="1">
    <location>
        <begin position="95"/>
        <end position="366"/>
    </location>
</feature>
<proteinExistence type="predicted"/>
<keyword evidence="3" id="KW-1185">Reference proteome</keyword>
<evidence type="ECO:0000259" key="1">
    <source>
        <dbReference type="Pfam" id="PF14397"/>
    </source>
</evidence>
<gene>
    <name evidence="2" type="ORF">KUH32_15925</name>
</gene>
<dbReference type="InterPro" id="IPR039523">
    <property type="entry name" value="RimK-rel_E_lig_ATP-grasp"/>
</dbReference>
<dbReference type="Pfam" id="PF14397">
    <property type="entry name" value="ATPgrasp_ST"/>
    <property type="match status" value="1"/>
</dbReference>
<accession>A0ABS6NB73</accession>
<evidence type="ECO:0000313" key="3">
    <source>
        <dbReference type="Proteomes" id="UP001166293"/>
    </source>
</evidence>
<sequence>MAEAAVNAGSAEAGTIVARDHAKWEKKGQPNKAELLVYAARKSGRNPIGLGIEMSKARRGRAKIQFDEYVKFGLYDKARFTDDERAQFVGAAVQNQVIHKTNDLWWFALTEDKWLSHLHLTRDGLPVPDTVAIVDTGARRYADGTVLRSADDLRGFLKTAGFPLFGKHNRGLMSVGVFIIENADDDMVYLREQGGMTYHKFLEHIIGSDAFLLQRLVRNCGFIRQFTEAAATIRMVNFLKEDGLWVSHAVLKLPSGGNLADNFWRPGNLLCNIDPETGKVLRLVGTDGPGLKELEAHPSVDAALLGETLPHWDRLLEVNAQVASLHTPLKYQSTDICITDDGPVIVEVNAGSSFSLPQYASGQGFLTPEIRKIFRDWGADMIWA</sequence>
<dbReference type="EMBL" id="JAHRWL010000002">
    <property type="protein sequence ID" value="MBV2361253.1"/>
    <property type="molecule type" value="Genomic_DNA"/>
</dbReference>
<organism evidence="2 3">
    <name type="scientific">Thalassococcus arenae</name>
    <dbReference type="NCBI Taxonomy" id="2851652"/>
    <lineage>
        <taxon>Bacteria</taxon>
        <taxon>Pseudomonadati</taxon>
        <taxon>Pseudomonadota</taxon>
        <taxon>Alphaproteobacteria</taxon>
        <taxon>Rhodobacterales</taxon>
        <taxon>Roseobacteraceae</taxon>
        <taxon>Thalassococcus</taxon>
    </lineage>
</organism>
<comment type="caution">
    <text evidence="2">The sequence shown here is derived from an EMBL/GenBank/DDBJ whole genome shotgun (WGS) entry which is preliminary data.</text>
</comment>
<dbReference type="Proteomes" id="UP001166293">
    <property type="component" value="Unassembled WGS sequence"/>
</dbReference>